<evidence type="ECO:0000256" key="5">
    <source>
        <dbReference type="PROSITE-ProRule" id="PRU01248"/>
    </source>
</evidence>
<evidence type="ECO:0000313" key="9">
    <source>
        <dbReference type="Proteomes" id="UP000307507"/>
    </source>
</evidence>
<accession>A0A4S4A3J2</accession>
<feature type="domain" description="Core-binding (CB)" evidence="7">
    <location>
        <begin position="101"/>
        <end position="185"/>
    </location>
</feature>
<dbReference type="InterPro" id="IPR025269">
    <property type="entry name" value="SAM-like_dom"/>
</dbReference>
<dbReference type="InterPro" id="IPR050090">
    <property type="entry name" value="Tyrosine_recombinase_XerCD"/>
</dbReference>
<organism evidence="8 9">
    <name type="scientific">Flavobacterium supellecticarium</name>
    <dbReference type="NCBI Taxonomy" id="2565924"/>
    <lineage>
        <taxon>Bacteria</taxon>
        <taxon>Pseudomonadati</taxon>
        <taxon>Bacteroidota</taxon>
        <taxon>Flavobacteriia</taxon>
        <taxon>Flavobacteriales</taxon>
        <taxon>Flavobacteriaceae</taxon>
        <taxon>Flavobacterium</taxon>
    </lineage>
</organism>
<dbReference type="OrthoDB" id="1094492at2"/>
<dbReference type="SUPFAM" id="SSF56349">
    <property type="entry name" value="DNA breaking-rejoining enzymes"/>
    <property type="match status" value="1"/>
</dbReference>
<dbReference type="Pfam" id="PF00589">
    <property type="entry name" value="Phage_integrase"/>
    <property type="match status" value="1"/>
</dbReference>
<dbReference type="GO" id="GO:0015074">
    <property type="term" value="P:DNA integration"/>
    <property type="evidence" value="ECO:0007669"/>
    <property type="project" value="UniProtKB-KW"/>
</dbReference>
<evidence type="ECO:0000259" key="7">
    <source>
        <dbReference type="PROSITE" id="PS51900"/>
    </source>
</evidence>
<dbReference type="GO" id="GO:0006310">
    <property type="term" value="P:DNA recombination"/>
    <property type="evidence" value="ECO:0007669"/>
    <property type="project" value="UniProtKB-KW"/>
</dbReference>
<gene>
    <name evidence="8" type="ORF">E6C50_01130</name>
</gene>
<comment type="similarity">
    <text evidence="1">Belongs to the 'phage' integrase family.</text>
</comment>
<dbReference type="PROSITE" id="PS51900">
    <property type="entry name" value="CB"/>
    <property type="match status" value="1"/>
</dbReference>
<feature type="domain" description="Tyr recombinase" evidence="6">
    <location>
        <begin position="211"/>
        <end position="400"/>
    </location>
</feature>
<dbReference type="EMBL" id="SSNZ01000001">
    <property type="protein sequence ID" value="THF52843.1"/>
    <property type="molecule type" value="Genomic_DNA"/>
</dbReference>
<evidence type="ECO:0000313" key="8">
    <source>
        <dbReference type="EMBL" id="THF52843.1"/>
    </source>
</evidence>
<evidence type="ECO:0000259" key="6">
    <source>
        <dbReference type="PROSITE" id="PS51898"/>
    </source>
</evidence>
<reference evidence="8 9" key="1">
    <citation type="submission" date="2019-04" db="EMBL/GenBank/DDBJ databases">
        <title>Flavobacterium sp. nov. isolated from construction timber.</title>
        <authorList>
            <person name="Lin S.-Y."/>
            <person name="Chang C.-T."/>
            <person name="Young C.-C."/>
        </authorList>
    </citation>
    <scope>NUCLEOTIDE SEQUENCE [LARGE SCALE GENOMIC DNA]</scope>
    <source>
        <strain evidence="8 9">CC-CTC003</strain>
    </source>
</reference>
<dbReference type="InterPro" id="IPR002104">
    <property type="entry name" value="Integrase_catalytic"/>
</dbReference>
<keyword evidence="3 5" id="KW-0238">DNA-binding</keyword>
<proteinExistence type="inferred from homology"/>
<dbReference type="Proteomes" id="UP000307507">
    <property type="component" value="Unassembled WGS sequence"/>
</dbReference>
<dbReference type="Gene3D" id="1.10.150.130">
    <property type="match status" value="1"/>
</dbReference>
<comment type="caution">
    <text evidence="8">The sequence shown here is derived from an EMBL/GenBank/DDBJ whole genome shotgun (WGS) entry which is preliminary data.</text>
</comment>
<keyword evidence="4" id="KW-0233">DNA recombination</keyword>
<dbReference type="PANTHER" id="PTHR30349">
    <property type="entry name" value="PHAGE INTEGRASE-RELATED"/>
    <property type="match status" value="1"/>
</dbReference>
<dbReference type="PROSITE" id="PS51898">
    <property type="entry name" value="TYR_RECOMBINASE"/>
    <property type="match status" value="1"/>
</dbReference>
<sequence length="404" mass="46245">MATIKVVLRKKANKDGTYPLAIRITKDRKTSFIHLGYNLKPEEWIEAEQRVKSSHPNSKRLNNFILAKKAAASDKSLEAETLKDEVSVRAIKQKIKPKGGATYFAQAAIYLQRMQDAGNFNCYNADKARVKYFREFLNGSDIAFSDINVGLIERFKVHLKSERKLSDRTIANYLMVIRAVFNQAIKEGALDQKYYPFGNSTEKIAIKLPETTKRGLSAEDVAKLEAVELDNPKWDDARNKWLTSFYFAGMRISDVLRLKWSDFQNNRLYYTMGKNNKSGSLIVPDKAWQILQKYEHLKTSEDDFIFADLKGIDLKDTFKIKEEIFLAVNRCNKLLTEYITPVAKIEGKLTTHIARHTFATLAGDKVPIQMLQKLYRHSDVRTTIGYQSAFIYKDADEALKAVIG</sequence>
<protein>
    <submittedName>
        <fullName evidence="8">Integrase</fullName>
    </submittedName>
</protein>
<keyword evidence="9" id="KW-1185">Reference proteome</keyword>
<evidence type="ECO:0000256" key="3">
    <source>
        <dbReference type="ARBA" id="ARBA00023125"/>
    </source>
</evidence>
<dbReference type="InterPro" id="IPR044068">
    <property type="entry name" value="CB"/>
</dbReference>
<evidence type="ECO:0000256" key="2">
    <source>
        <dbReference type="ARBA" id="ARBA00022908"/>
    </source>
</evidence>
<dbReference type="Pfam" id="PF13102">
    <property type="entry name" value="Phage_int_SAM_5"/>
    <property type="match status" value="1"/>
</dbReference>
<dbReference type="InterPro" id="IPR011010">
    <property type="entry name" value="DNA_brk_join_enz"/>
</dbReference>
<dbReference type="AlphaFoldDB" id="A0A4S4A3J2"/>
<dbReference type="InterPro" id="IPR013762">
    <property type="entry name" value="Integrase-like_cat_sf"/>
</dbReference>
<name>A0A4S4A3J2_9FLAO</name>
<dbReference type="PANTHER" id="PTHR30349:SF64">
    <property type="entry name" value="PROPHAGE INTEGRASE INTD-RELATED"/>
    <property type="match status" value="1"/>
</dbReference>
<dbReference type="InterPro" id="IPR035386">
    <property type="entry name" value="Arm-DNA-bind_5"/>
</dbReference>
<evidence type="ECO:0000256" key="4">
    <source>
        <dbReference type="ARBA" id="ARBA00023172"/>
    </source>
</evidence>
<dbReference type="InterPro" id="IPR010998">
    <property type="entry name" value="Integrase_recombinase_N"/>
</dbReference>
<dbReference type="Pfam" id="PF17293">
    <property type="entry name" value="Arm-DNA-bind_5"/>
    <property type="match status" value="1"/>
</dbReference>
<dbReference type="GO" id="GO:0003677">
    <property type="term" value="F:DNA binding"/>
    <property type="evidence" value="ECO:0007669"/>
    <property type="project" value="UniProtKB-UniRule"/>
</dbReference>
<dbReference type="RefSeq" id="WP_136401368.1">
    <property type="nucleotide sequence ID" value="NZ_SSNZ01000001.1"/>
</dbReference>
<evidence type="ECO:0000256" key="1">
    <source>
        <dbReference type="ARBA" id="ARBA00008857"/>
    </source>
</evidence>
<dbReference type="Gene3D" id="1.10.443.10">
    <property type="entry name" value="Intergrase catalytic core"/>
    <property type="match status" value="1"/>
</dbReference>
<keyword evidence="2" id="KW-0229">DNA integration</keyword>